<dbReference type="Pfam" id="PF13040">
    <property type="entry name" value="Fur_reg_FbpB"/>
    <property type="match status" value="1"/>
</dbReference>
<dbReference type="RefSeq" id="WP_204500447.1">
    <property type="nucleotide sequence ID" value="NZ_JAFBDR010000015.1"/>
</dbReference>
<comment type="caution">
    <text evidence="2">The sequence shown here is derived from an EMBL/GenBank/DDBJ whole genome shotgun (WGS) entry which is preliminary data.</text>
</comment>
<sequence length="46" mass="5539">MRQRKASFEELVSKNKQELMNDKQAMKQLEEQLENKLVRKVSYSKP</sequence>
<proteinExistence type="predicted"/>
<gene>
    <name evidence="2" type="ORF">JOC48_002707</name>
</gene>
<reference evidence="2 3" key="1">
    <citation type="submission" date="2021-01" db="EMBL/GenBank/DDBJ databases">
        <title>Genomic Encyclopedia of Type Strains, Phase IV (KMG-IV): sequencing the most valuable type-strain genomes for metagenomic binning, comparative biology and taxonomic classification.</title>
        <authorList>
            <person name="Goeker M."/>
        </authorList>
    </citation>
    <scope>NUCLEOTIDE SEQUENCE [LARGE SCALE GENOMIC DNA]</scope>
    <source>
        <strain evidence="2 3">DSM 23711</strain>
    </source>
</reference>
<evidence type="ECO:0000313" key="2">
    <source>
        <dbReference type="EMBL" id="MBM7572204.1"/>
    </source>
</evidence>
<dbReference type="EMBL" id="JAFBDR010000015">
    <property type="protein sequence ID" value="MBM7572204.1"/>
    <property type="molecule type" value="Genomic_DNA"/>
</dbReference>
<evidence type="ECO:0000313" key="3">
    <source>
        <dbReference type="Proteomes" id="UP001296943"/>
    </source>
</evidence>
<accession>A0ABS2N263</accession>
<dbReference type="Proteomes" id="UP001296943">
    <property type="component" value="Unassembled WGS sequence"/>
</dbReference>
<evidence type="ECO:0008006" key="4">
    <source>
        <dbReference type="Google" id="ProtNLM"/>
    </source>
</evidence>
<organism evidence="2 3">
    <name type="scientific">Aquibacillus albus</name>
    <dbReference type="NCBI Taxonomy" id="1168171"/>
    <lineage>
        <taxon>Bacteria</taxon>
        <taxon>Bacillati</taxon>
        <taxon>Bacillota</taxon>
        <taxon>Bacilli</taxon>
        <taxon>Bacillales</taxon>
        <taxon>Bacillaceae</taxon>
        <taxon>Aquibacillus</taxon>
    </lineage>
</organism>
<keyword evidence="1" id="KW-0175">Coiled coil</keyword>
<feature type="coiled-coil region" evidence="1">
    <location>
        <begin position="12"/>
        <end position="39"/>
    </location>
</feature>
<keyword evidence="3" id="KW-1185">Reference proteome</keyword>
<protein>
    <recommendedName>
        <fullName evidence="4">FbpB family small basic protein</fullName>
    </recommendedName>
</protein>
<evidence type="ECO:0000256" key="1">
    <source>
        <dbReference type="SAM" id="Coils"/>
    </source>
</evidence>
<name>A0ABS2N263_9BACI</name>
<dbReference type="InterPro" id="IPR025004">
    <property type="entry name" value="SenN/SenS"/>
</dbReference>